<comment type="caution">
    <text evidence="1">The sequence shown here is derived from an EMBL/GenBank/DDBJ whole genome shotgun (WGS) entry which is preliminary data.</text>
</comment>
<accession>A0ACB9SL32</accession>
<sequence>MSSLGITSLVRGKGKKKKDILIYIEQVKPRVFPPSVLVVDPAAIGDDRIGKILSDIERCPQPQAEEVIVDCTLDVNEAVRRVTYSVVAARAGLATIVSSIPLSTRFPPSRVREGVAGWTSRFGQMLVSEHREGAKPDYSLTTKRALFSRI</sequence>
<name>A0ACB9SL32_9MYRT</name>
<proteinExistence type="predicted"/>
<protein>
    <submittedName>
        <fullName evidence="1">Uncharacterized protein</fullName>
    </submittedName>
</protein>
<evidence type="ECO:0000313" key="1">
    <source>
        <dbReference type="EMBL" id="KAI4388912.1"/>
    </source>
</evidence>
<organism evidence="1 2">
    <name type="scientific">Melastoma candidum</name>
    <dbReference type="NCBI Taxonomy" id="119954"/>
    <lineage>
        <taxon>Eukaryota</taxon>
        <taxon>Viridiplantae</taxon>
        <taxon>Streptophyta</taxon>
        <taxon>Embryophyta</taxon>
        <taxon>Tracheophyta</taxon>
        <taxon>Spermatophyta</taxon>
        <taxon>Magnoliopsida</taxon>
        <taxon>eudicotyledons</taxon>
        <taxon>Gunneridae</taxon>
        <taxon>Pentapetalae</taxon>
        <taxon>rosids</taxon>
        <taxon>malvids</taxon>
        <taxon>Myrtales</taxon>
        <taxon>Melastomataceae</taxon>
        <taxon>Melastomatoideae</taxon>
        <taxon>Melastomateae</taxon>
        <taxon>Melastoma</taxon>
    </lineage>
</organism>
<keyword evidence="2" id="KW-1185">Reference proteome</keyword>
<evidence type="ECO:0000313" key="2">
    <source>
        <dbReference type="Proteomes" id="UP001057402"/>
    </source>
</evidence>
<gene>
    <name evidence="1" type="ORF">MLD38_001200</name>
</gene>
<reference evidence="2" key="1">
    <citation type="journal article" date="2023" name="Front. Plant Sci.">
        <title>Chromosomal-level genome assembly of Melastoma candidum provides insights into trichome evolution.</title>
        <authorList>
            <person name="Zhong Y."/>
            <person name="Wu W."/>
            <person name="Sun C."/>
            <person name="Zou P."/>
            <person name="Liu Y."/>
            <person name="Dai S."/>
            <person name="Zhou R."/>
        </authorList>
    </citation>
    <scope>NUCLEOTIDE SEQUENCE [LARGE SCALE GENOMIC DNA]</scope>
</reference>
<dbReference type="Proteomes" id="UP001057402">
    <property type="component" value="Chromosome 1"/>
</dbReference>
<dbReference type="EMBL" id="CM042880">
    <property type="protein sequence ID" value="KAI4388912.1"/>
    <property type="molecule type" value="Genomic_DNA"/>
</dbReference>